<dbReference type="PIRSF" id="PIRSF000137">
    <property type="entry name" value="Alcohol_oxidase"/>
    <property type="match status" value="1"/>
</dbReference>
<feature type="binding site" evidence="2">
    <location>
        <begin position="142"/>
        <end position="145"/>
    </location>
    <ligand>
        <name>FAD</name>
        <dbReference type="ChEBI" id="CHEBI:57692"/>
    </ligand>
</feature>
<dbReference type="AlphaFoldDB" id="S3DIY6"/>
<dbReference type="InterPro" id="IPR000172">
    <property type="entry name" value="GMC_OxRdtase_N"/>
</dbReference>
<keyword evidence="3" id="KW-0732">Signal</keyword>
<dbReference type="InterPro" id="IPR012132">
    <property type="entry name" value="GMC_OxRdtase"/>
</dbReference>
<comment type="cofactor">
    <cofactor evidence="2">
        <name>FAD</name>
        <dbReference type="ChEBI" id="CHEBI:57692"/>
    </cofactor>
</comment>
<dbReference type="Pfam" id="PF00732">
    <property type="entry name" value="GMC_oxred_N"/>
    <property type="match status" value="1"/>
</dbReference>
<dbReference type="Gene3D" id="3.50.50.60">
    <property type="entry name" value="FAD/NAD(P)-binding domain"/>
    <property type="match status" value="2"/>
</dbReference>
<dbReference type="OMA" id="KMHPQNT"/>
<feature type="domain" description="Glucose-methanol-choline oxidoreductase N-terminal" evidence="4">
    <location>
        <begin position="344"/>
        <end position="358"/>
    </location>
</feature>
<name>S3DIY6_GLAL2</name>
<dbReference type="STRING" id="1116229.S3DIY6"/>
<comment type="similarity">
    <text evidence="1">Belongs to the GMC oxidoreductase family.</text>
</comment>
<dbReference type="GO" id="GO:0016614">
    <property type="term" value="F:oxidoreductase activity, acting on CH-OH group of donors"/>
    <property type="evidence" value="ECO:0007669"/>
    <property type="project" value="InterPro"/>
</dbReference>
<feature type="chain" id="PRO_5004519922" evidence="3">
    <location>
        <begin position="21"/>
        <end position="616"/>
    </location>
</feature>
<gene>
    <name evidence="5" type="ORF">GLAREA_02426</name>
</gene>
<evidence type="ECO:0000256" key="1">
    <source>
        <dbReference type="ARBA" id="ARBA00010790"/>
    </source>
</evidence>
<dbReference type="OrthoDB" id="269227at2759"/>
<evidence type="ECO:0000259" key="4">
    <source>
        <dbReference type="PROSITE" id="PS00624"/>
    </source>
</evidence>
<dbReference type="InterPro" id="IPR007867">
    <property type="entry name" value="GMC_OxRtase_C"/>
</dbReference>
<evidence type="ECO:0000256" key="2">
    <source>
        <dbReference type="PIRSR" id="PIRSR000137-2"/>
    </source>
</evidence>
<dbReference type="SUPFAM" id="SSF54373">
    <property type="entry name" value="FAD-linked reductases, C-terminal domain"/>
    <property type="match status" value="1"/>
</dbReference>
<sequence>MAPLINILTFLLLLTTPILSTPTPNSQATSAAANEYDYIVIGSGPGGGTVASNLARANYTVLLLDAGDQSTANTGGQYPAQITWDFFVKHYADERQTKYSHLTWRTKEGAYWVGRDNPPAGAKLLGVYYPRGATVGGSSMINAMVTFLPADSDWTHIVNITGDQSWSPANMRNVFMKIEHNNYLPKGTAGHGFDGFFQTMMAKPSSVQNPGLAALNAAAASFGAQASQLTAMLSTDPNAVDPNRDQATGIFGLPSHTRSNGQRYSSRDYILDTINLKYPLTLSMNSLATRILFNTTGCTTKPRATGVEYLAGKSLYKADPRYSPSNKGILTTATARKEVILSGGAFNTPQLLMLSGIGPPDQLSALSIPLLVSSPGVGKNMQDNQEVPTVGQFPSAGMGSAGGCIMRKTPFAAYDERDVFIMQFPGVFRGFWPSNQTNTKLATDPQGSYGISLVKMHPQNKAGTVKLLSKDPQDMPEINFNLFKEGRDLDMGAMKDTVAWARRIFAAIKAPAGPVKVLEPPCASVDANGSCGQTDEDWISAQTFGHHPTSTAAIGADGDANAVLDSRFRVRGVGGLRVVDASVFPRIPGVFPVVSTFMVGQKGADVILEDAGKGVC</sequence>
<dbReference type="PANTHER" id="PTHR11552:SF80">
    <property type="entry name" value="GMC OXIDOREDUCTASE"/>
    <property type="match status" value="1"/>
</dbReference>
<dbReference type="GeneID" id="19461483"/>
<dbReference type="Proteomes" id="UP000016922">
    <property type="component" value="Unassembled WGS sequence"/>
</dbReference>
<dbReference type="InterPro" id="IPR036188">
    <property type="entry name" value="FAD/NAD-bd_sf"/>
</dbReference>
<keyword evidence="2" id="KW-0274">FAD</keyword>
<dbReference type="PANTHER" id="PTHR11552">
    <property type="entry name" value="GLUCOSE-METHANOL-CHOLINE GMC OXIDOREDUCTASE"/>
    <property type="match status" value="1"/>
</dbReference>
<reference evidence="5 6" key="1">
    <citation type="journal article" date="2013" name="BMC Genomics">
        <title>Genomics-driven discovery of the pneumocandin biosynthetic gene cluster in the fungus Glarea lozoyensis.</title>
        <authorList>
            <person name="Chen L."/>
            <person name="Yue Q."/>
            <person name="Zhang X."/>
            <person name="Xiang M."/>
            <person name="Wang C."/>
            <person name="Li S."/>
            <person name="Che Y."/>
            <person name="Ortiz-Lopez F.J."/>
            <person name="Bills G.F."/>
            <person name="Liu X."/>
            <person name="An Z."/>
        </authorList>
    </citation>
    <scope>NUCLEOTIDE SEQUENCE [LARGE SCALE GENOMIC DNA]</scope>
    <source>
        <strain evidence="6">ATCC 20868 / MF5171</strain>
    </source>
</reference>
<dbReference type="RefSeq" id="XP_008085703.1">
    <property type="nucleotide sequence ID" value="XM_008087512.1"/>
</dbReference>
<dbReference type="KEGG" id="glz:GLAREA_02426"/>
<keyword evidence="2" id="KW-0285">Flavoprotein</keyword>
<evidence type="ECO:0000313" key="5">
    <source>
        <dbReference type="EMBL" id="EPE26513.1"/>
    </source>
</evidence>
<protein>
    <submittedName>
        <fullName evidence="5">FAD/NAD(P)-binding protein</fullName>
    </submittedName>
</protein>
<dbReference type="HOGENOM" id="CLU_002865_4_1_1"/>
<keyword evidence="6" id="KW-1185">Reference proteome</keyword>
<feature type="signal peptide" evidence="3">
    <location>
        <begin position="1"/>
        <end position="20"/>
    </location>
</feature>
<evidence type="ECO:0000313" key="6">
    <source>
        <dbReference type="Proteomes" id="UP000016922"/>
    </source>
</evidence>
<dbReference type="eggNOG" id="KOG1238">
    <property type="taxonomic scope" value="Eukaryota"/>
</dbReference>
<dbReference type="Gene3D" id="3.30.560.10">
    <property type="entry name" value="Glucose Oxidase, domain 3"/>
    <property type="match status" value="1"/>
</dbReference>
<proteinExistence type="inferred from homology"/>
<dbReference type="Pfam" id="PF05199">
    <property type="entry name" value="GMC_oxred_C"/>
    <property type="match status" value="1"/>
</dbReference>
<dbReference type="SUPFAM" id="SSF51905">
    <property type="entry name" value="FAD/NAD(P)-binding domain"/>
    <property type="match status" value="1"/>
</dbReference>
<accession>S3DIY6</accession>
<dbReference type="PROSITE" id="PS00624">
    <property type="entry name" value="GMC_OXRED_2"/>
    <property type="match status" value="1"/>
</dbReference>
<dbReference type="EMBL" id="KE145370">
    <property type="protein sequence ID" value="EPE26513.1"/>
    <property type="molecule type" value="Genomic_DNA"/>
</dbReference>
<dbReference type="GO" id="GO:0050660">
    <property type="term" value="F:flavin adenine dinucleotide binding"/>
    <property type="evidence" value="ECO:0007669"/>
    <property type="project" value="InterPro"/>
</dbReference>
<organism evidence="5 6">
    <name type="scientific">Glarea lozoyensis (strain ATCC 20868 / MF5171)</name>
    <dbReference type="NCBI Taxonomy" id="1116229"/>
    <lineage>
        <taxon>Eukaryota</taxon>
        <taxon>Fungi</taxon>
        <taxon>Dikarya</taxon>
        <taxon>Ascomycota</taxon>
        <taxon>Pezizomycotina</taxon>
        <taxon>Leotiomycetes</taxon>
        <taxon>Helotiales</taxon>
        <taxon>Helotiaceae</taxon>
        <taxon>Glarea</taxon>
    </lineage>
</organism>
<evidence type="ECO:0000256" key="3">
    <source>
        <dbReference type="SAM" id="SignalP"/>
    </source>
</evidence>